<accession>A0A2T4PUY3</accession>
<evidence type="ECO:0000313" key="2">
    <source>
        <dbReference type="Proteomes" id="UP000241209"/>
    </source>
</evidence>
<protein>
    <submittedName>
        <fullName evidence="1">Uncharacterized protein</fullName>
    </submittedName>
</protein>
<dbReference type="RefSeq" id="WP_107556854.1">
    <property type="nucleotide sequence ID" value="NZ_PZFK01000007.1"/>
</dbReference>
<gene>
    <name evidence="1" type="ORF">BU072_04870</name>
</gene>
<organism evidence="1 2">
    <name type="scientific">Mammaliicoccus vitulinus</name>
    <dbReference type="NCBI Taxonomy" id="71237"/>
    <lineage>
        <taxon>Bacteria</taxon>
        <taxon>Bacillati</taxon>
        <taxon>Bacillota</taxon>
        <taxon>Bacilli</taxon>
        <taxon>Bacillales</taxon>
        <taxon>Staphylococcaceae</taxon>
        <taxon>Mammaliicoccus</taxon>
    </lineage>
</organism>
<dbReference type="STRING" id="1167632.GCA_000286335_00699"/>
<dbReference type="Proteomes" id="UP000241209">
    <property type="component" value="Unassembled WGS sequence"/>
</dbReference>
<evidence type="ECO:0000313" key="1">
    <source>
        <dbReference type="EMBL" id="PTI30233.1"/>
    </source>
</evidence>
<dbReference type="InterPro" id="IPR054221">
    <property type="entry name" value="DUF6941"/>
</dbReference>
<dbReference type="AlphaFoldDB" id="A0A2T4PUY3"/>
<comment type="caution">
    <text evidence="1">The sequence shown here is derived from an EMBL/GenBank/DDBJ whole genome shotgun (WGS) entry which is preliminary data.</text>
</comment>
<name>A0A2T4PUY3_9STAP</name>
<proteinExistence type="predicted"/>
<sequence>MAKVAWVVPSVEVFNNPSGNLVIDSPMSYLNLEVLPNNYSFDVSFGIIGIDEIKTYTLQFELIDPDDEIIFNTTVKIDKKKMDEENGDKKHLNVFETNARFNNLRFEKEGIHSIKLTIEDNTSNAYFNVMKGNLENGERKN</sequence>
<dbReference type="EMBL" id="PZFK01000007">
    <property type="protein sequence ID" value="PTI30233.1"/>
    <property type="molecule type" value="Genomic_DNA"/>
</dbReference>
<reference evidence="1 2" key="1">
    <citation type="journal article" date="2016" name="Front. Microbiol.">
        <title>Comprehensive Phylogenetic Analysis of Bovine Non-aureus Staphylococci Species Based on Whole-Genome Sequencing.</title>
        <authorList>
            <person name="Naushad S."/>
            <person name="Barkema H.W."/>
            <person name="Luby C."/>
            <person name="Condas L.A."/>
            <person name="Nobrega D.B."/>
            <person name="Carson D.A."/>
            <person name="De Buck J."/>
        </authorList>
    </citation>
    <scope>NUCLEOTIDE SEQUENCE [LARGE SCALE GENOMIC DNA]</scope>
    <source>
        <strain evidence="1 2">SNUC 2204</strain>
    </source>
</reference>
<dbReference type="Pfam" id="PF22091">
    <property type="entry name" value="DUF6941"/>
    <property type="match status" value="1"/>
</dbReference>